<dbReference type="GO" id="GO:0022625">
    <property type="term" value="C:cytosolic large ribosomal subunit"/>
    <property type="evidence" value="ECO:0007669"/>
    <property type="project" value="TreeGrafter"/>
</dbReference>
<dbReference type="Gramene" id="Bo4g156170.1">
    <property type="protein sequence ID" value="Bo4g156170.1"/>
    <property type="gene ID" value="Bo4g156170"/>
</dbReference>
<dbReference type="PANTHER" id="PTHR11761:SF8">
    <property type="entry name" value="LARGE RIBOSOMAL SUBUNIT PROTEIN UL14"/>
    <property type="match status" value="1"/>
</dbReference>
<reference evidence="5" key="2">
    <citation type="submission" date="2015-03" db="UniProtKB">
        <authorList>
            <consortium name="EnsemblPlants"/>
        </authorList>
    </citation>
    <scope>IDENTIFICATION</scope>
</reference>
<accession>A0A0D3C1Y0</accession>
<dbReference type="PANTHER" id="PTHR11761">
    <property type="entry name" value="50S/60S RIBOSOMAL PROTEIN L14/L23"/>
    <property type="match status" value="1"/>
</dbReference>
<dbReference type="AlphaFoldDB" id="A0A0D3C1Y0"/>
<evidence type="ECO:0000313" key="5">
    <source>
        <dbReference type="EnsemblPlants" id="Bo4g156170.1"/>
    </source>
</evidence>
<keyword evidence="6" id="KW-1185">Reference proteome</keyword>
<organism evidence="5 6">
    <name type="scientific">Brassica oleracea var. oleracea</name>
    <dbReference type="NCBI Taxonomy" id="109376"/>
    <lineage>
        <taxon>Eukaryota</taxon>
        <taxon>Viridiplantae</taxon>
        <taxon>Streptophyta</taxon>
        <taxon>Embryophyta</taxon>
        <taxon>Tracheophyta</taxon>
        <taxon>Spermatophyta</taxon>
        <taxon>Magnoliopsida</taxon>
        <taxon>eudicotyledons</taxon>
        <taxon>Gunneridae</taxon>
        <taxon>Pentapetalae</taxon>
        <taxon>rosids</taxon>
        <taxon>malvids</taxon>
        <taxon>Brassicales</taxon>
        <taxon>Brassicaceae</taxon>
        <taxon>Brassiceae</taxon>
        <taxon>Brassica</taxon>
    </lineage>
</organism>
<dbReference type="InterPro" id="IPR036853">
    <property type="entry name" value="Ribosomal_uL14_sf"/>
</dbReference>
<evidence type="ECO:0000313" key="6">
    <source>
        <dbReference type="Proteomes" id="UP000032141"/>
    </source>
</evidence>
<dbReference type="SUPFAM" id="SSF50193">
    <property type="entry name" value="Ribosomal protein L14"/>
    <property type="match status" value="1"/>
</dbReference>
<evidence type="ECO:0000256" key="4">
    <source>
        <dbReference type="RuleBase" id="RU003949"/>
    </source>
</evidence>
<protein>
    <submittedName>
        <fullName evidence="5">Uncharacterized protein</fullName>
    </submittedName>
</protein>
<dbReference type="InterPro" id="IPR000218">
    <property type="entry name" value="Ribosomal_uL14"/>
</dbReference>
<dbReference type="EnsemblPlants" id="Bo4g156170.1">
    <property type="protein sequence ID" value="Bo4g156170.1"/>
    <property type="gene ID" value="Bo4g156170"/>
</dbReference>
<proteinExistence type="inferred from homology"/>
<evidence type="ECO:0000256" key="1">
    <source>
        <dbReference type="ARBA" id="ARBA00010745"/>
    </source>
</evidence>
<dbReference type="eggNOG" id="KOG0901">
    <property type="taxonomic scope" value="Eukaryota"/>
</dbReference>
<name>A0A0D3C1Y0_BRAOL</name>
<evidence type="ECO:0000256" key="2">
    <source>
        <dbReference type="ARBA" id="ARBA00022980"/>
    </source>
</evidence>
<dbReference type="Pfam" id="PF00238">
    <property type="entry name" value="Ribosomal_L14"/>
    <property type="match status" value="1"/>
</dbReference>
<dbReference type="GO" id="GO:0006412">
    <property type="term" value="P:translation"/>
    <property type="evidence" value="ECO:0007669"/>
    <property type="project" value="InterPro"/>
</dbReference>
<dbReference type="Gene3D" id="2.40.150.20">
    <property type="entry name" value="Ribosomal protein L14"/>
    <property type="match status" value="1"/>
</dbReference>
<dbReference type="GO" id="GO:0003735">
    <property type="term" value="F:structural constituent of ribosome"/>
    <property type="evidence" value="ECO:0007669"/>
    <property type="project" value="InterPro"/>
</dbReference>
<dbReference type="HOGENOM" id="CLU_1715817_0_0_1"/>
<keyword evidence="3 4" id="KW-0687">Ribonucleoprotein</keyword>
<comment type="similarity">
    <text evidence="1 4">Belongs to the universal ribosomal protein uL14 family.</text>
</comment>
<dbReference type="eggNOG" id="KOG1192">
    <property type="taxonomic scope" value="Eukaryota"/>
</dbReference>
<dbReference type="SMART" id="SM01374">
    <property type="entry name" value="Ribosomal_L14"/>
    <property type="match status" value="1"/>
</dbReference>
<dbReference type="Proteomes" id="UP000032141">
    <property type="component" value="Chromosome C4"/>
</dbReference>
<dbReference type="STRING" id="109376.A0A0D3C1Y0"/>
<dbReference type="GO" id="GO:0070180">
    <property type="term" value="F:large ribosomal subunit rRNA binding"/>
    <property type="evidence" value="ECO:0007669"/>
    <property type="project" value="TreeGrafter"/>
</dbReference>
<evidence type="ECO:0000256" key="3">
    <source>
        <dbReference type="ARBA" id="ARBA00023274"/>
    </source>
</evidence>
<reference evidence="5 6" key="1">
    <citation type="journal article" date="2014" name="Genome Biol.">
        <title>Transcriptome and methylome profiling reveals relics of genome dominance in the mesopolyploid Brassica oleracea.</title>
        <authorList>
            <person name="Parkin I.A."/>
            <person name="Koh C."/>
            <person name="Tang H."/>
            <person name="Robinson S.J."/>
            <person name="Kagale S."/>
            <person name="Clarke W.E."/>
            <person name="Town C.D."/>
            <person name="Nixon J."/>
            <person name="Krishnakumar V."/>
            <person name="Bidwell S.L."/>
            <person name="Denoeud F."/>
            <person name="Belcram H."/>
            <person name="Links M.G."/>
            <person name="Just J."/>
            <person name="Clarke C."/>
            <person name="Bender T."/>
            <person name="Huebert T."/>
            <person name="Mason A.S."/>
            <person name="Pires J.C."/>
            <person name="Barker G."/>
            <person name="Moore J."/>
            <person name="Walley P.G."/>
            <person name="Manoli S."/>
            <person name="Batley J."/>
            <person name="Edwards D."/>
            <person name="Nelson M.N."/>
            <person name="Wang X."/>
            <person name="Paterson A.H."/>
            <person name="King G."/>
            <person name="Bancroft I."/>
            <person name="Chalhoub B."/>
            <person name="Sharpe A.G."/>
        </authorList>
    </citation>
    <scope>NUCLEOTIDE SEQUENCE</scope>
    <source>
        <strain evidence="5 6">cv. TO1000</strain>
    </source>
</reference>
<keyword evidence="2 4" id="KW-0689">Ribosomal protein</keyword>
<sequence length="185" mass="20756">MVRVPYVAVTHWTEQVLSLSPSTETHEFSHLSFSSNGRSSKMGGALKDIASNSELDNLRQSGAPVLITLYRDANPNFPTPRRGGTSGNKFRMSLGLPIAATVNCADNTVKKAKPDLRKKVLPAVIVRQRKPWRRKDGVFMYFERSEVGEKVRKNHEKWRCVLSDSGFADGYISKFEQNLTDLVKS</sequence>